<dbReference type="InterPro" id="IPR006195">
    <property type="entry name" value="aa-tRNA-synth_II"/>
</dbReference>
<dbReference type="Pfam" id="PF00152">
    <property type="entry name" value="tRNA-synt_2"/>
    <property type="match status" value="1"/>
</dbReference>
<organism evidence="9 10">
    <name type="scientific">Cardiosporidium cionae</name>
    <dbReference type="NCBI Taxonomy" id="476202"/>
    <lineage>
        <taxon>Eukaryota</taxon>
        <taxon>Sar</taxon>
        <taxon>Alveolata</taxon>
        <taxon>Apicomplexa</taxon>
        <taxon>Aconoidasida</taxon>
        <taxon>Nephromycida</taxon>
        <taxon>Cardiosporidium</taxon>
    </lineage>
</organism>
<keyword evidence="3" id="KW-0436">Ligase</keyword>
<dbReference type="NCBIfam" id="TIGR00457">
    <property type="entry name" value="asnS"/>
    <property type="match status" value="1"/>
</dbReference>
<feature type="domain" description="Aminoacyl-transfer RNA synthetases class-II family profile" evidence="8">
    <location>
        <begin position="171"/>
        <end position="501"/>
    </location>
</feature>
<gene>
    <name evidence="9" type="ORF">IE077_004409</name>
</gene>
<keyword evidence="10" id="KW-1185">Reference proteome</keyword>
<dbReference type="InterPro" id="IPR004365">
    <property type="entry name" value="NA-bd_OB_tRNA"/>
</dbReference>
<proteinExistence type="inferred from homology"/>
<dbReference type="Proteomes" id="UP000823046">
    <property type="component" value="Unassembled WGS sequence"/>
</dbReference>
<dbReference type="PANTHER" id="PTHR22594">
    <property type="entry name" value="ASPARTYL/LYSYL-TRNA SYNTHETASE"/>
    <property type="match status" value="1"/>
</dbReference>
<evidence type="ECO:0000256" key="4">
    <source>
        <dbReference type="ARBA" id="ARBA00022741"/>
    </source>
</evidence>
<keyword evidence="4" id="KW-0547">Nucleotide-binding</keyword>
<dbReference type="CDD" id="cd04318">
    <property type="entry name" value="EcAsnRS_like_N"/>
    <property type="match status" value="1"/>
</dbReference>
<dbReference type="CDD" id="cd00776">
    <property type="entry name" value="AsxRS_core"/>
    <property type="match status" value="1"/>
</dbReference>
<name>A0ABQ7JA82_9APIC</name>
<dbReference type="SUPFAM" id="SSF50249">
    <property type="entry name" value="Nucleic acid-binding proteins"/>
    <property type="match status" value="1"/>
</dbReference>
<evidence type="ECO:0000259" key="8">
    <source>
        <dbReference type="PROSITE" id="PS50862"/>
    </source>
</evidence>
<evidence type="ECO:0000256" key="3">
    <source>
        <dbReference type="ARBA" id="ARBA00022598"/>
    </source>
</evidence>
<dbReference type="InterPro" id="IPR004522">
    <property type="entry name" value="Asn-tRNA-ligase"/>
</dbReference>
<evidence type="ECO:0000313" key="9">
    <source>
        <dbReference type="EMBL" id="KAF8820910.1"/>
    </source>
</evidence>
<dbReference type="EC" id="6.1.1.22" evidence="2"/>
<dbReference type="InterPro" id="IPR004364">
    <property type="entry name" value="Aa-tRNA-synt_II"/>
</dbReference>
<evidence type="ECO:0000313" key="10">
    <source>
        <dbReference type="Proteomes" id="UP000823046"/>
    </source>
</evidence>
<dbReference type="Pfam" id="PF01336">
    <property type="entry name" value="tRNA_anti-codon"/>
    <property type="match status" value="1"/>
</dbReference>
<sequence>MSSLSGLATRTARTRIVNLLRIPVPVQASVQDVKSAVTQQVDDKLSSSCFTNIYTVCGWSRTLRKQGGGKFCFISLNDGSSVANLQVIVHDTIPNFSDLLKRAGVGASLRIVGQLVPSPAAGQSMELVCSDPSVHHVTVYGGTDTSKYPLSKKHHSKEFLREIAHLRPRSSLFGAATRVRSNLAIAIHQFFYDNGYLYVHTPIITCSDCEGAGEMFQVSTLLPIQKNTLSSVPVLKNQEIDYSKDFFGKPAFLTVSGQLDVEAFCCGLADVYTFGPTFRAENSHTSRHLAEFWMVEPEIAFADIHDCMDCAEAIVKFCLSWLLKNCRGDLEWFDANQQNGLVAFLQEISEISFARITYTEGIEMLKQHQHEFEIIIEWGMDLTSELEKYLCESIFKKPVVVFDYPKDLKSFYMRLNDDGKTVAAMDLLVPKIGELVGGSQREERLDHLDAMLDEKKLNSKDYWWYRELRKYGSIPHSGFGLGFERFVMLATGLDNIRDVIPFPRYPGHADF</sequence>
<dbReference type="Gene3D" id="3.30.930.10">
    <property type="entry name" value="Bira Bifunctional Protein, Domain 2"/>
    <property type="match status" value="1"/>
</dbReference>
<comment type="similarity">
    <text evidence="1">Belongs to the class-II aminoacyl-tRNA synthetase family.</text>
</comment>
<dbReference type="PANTHER" id="PTHR22594:SF34">
    <property type="entry name" value="ASPARAGINE--TRNA LIGASE, MITOCHONDRIAL-RELATED"/>
    <property type="match status" value="1"/>
</dbReference>
<evidence type="ECO:0000256" key="5">
    <source>
        <dbReference type="ARBA" id="ARBA00022840"/>
    </source>
</evidence>
<reference evidence="9 10" key="1">
    <citation type="journal article" date="2020" name="bioRxiv">
        <title>Metabolic contributions of an alphaproteobacterial endosymbiont in the apicomplexan Cardiosporidium cionae.</title>
        <authorList>
            <person name="Hunter E.S."/>
            <person name="Paight C.J."/>
            <person name="Lane C.E."/>
        </authorList>
    </citation>
    <scope>NUCLEOTIDE SEQUENCE [LARGE SCALE GENOMIC DNA]</scope>
    <source>
        <strain evidence="9">ESH_2018</strain>
    </source>
</reference>
<dbReference type="EMBL" id="JADAQX010000273">
    <property type="protein sequence ID" value="KAF8820910.1"/>
    <property type="molecule type" value="Genomic_DNA"/>
</dbReference>
<evidence type="ECO:0000256" key="7">
    <source>
        <dbReference type="ARBA" id="ARBA00023146"/>
    </source>
</evidence>
<dbReference type="Gene3D" id="2.40.50.140">
    <property type="entry name" value="Nucleic acid-binding proteins"/>
    <property type="match status" value="1"/>
</dbReference>
<protein>
    <recommendedName>
        <fullName evidence="2">asparagine--tRNA ligase</fullName>
        <ecNumber evidence="2">6.1.1.22</ecNumber>
    </recommendedName>
</protein>
<keyword evidence="6" id="KW-0648">Protein biosynthesis</keyword>
<keyword evidence="7" id="KW-0030">Aminoacyl-tRNA synthetase</keyword>
<keyword evidence="5" id="KW-0067">ATP-binding</keyword>
<comment type="caution">
    <text evidence="9">The sequence shown here is derived from an EMBL/GenBank/DDBJ whole genome shotgun (WGS) entry which is preliminary data.</text>
</comment>
<dbReference type="InterPro" id="IPR002312">
    <property type="entry name" value="Asp/Asn-tRNA-synth_IIb"/>
</dbReference>
<dbReference type="NCBIfam" id="NF003037">
    <property type="entry name" value="PRK03932.1"/>
    <property type="match status" value="1"/>
</dbReference>
<dbReference type="HAMAP" id="MF_00534">
    <property type="entry name" value="Asn_tRNA_synth"/>
    <property type="match status" value="1"/>
</dbReference>
<dbReference type="InterPro" id="IPR045864">
    <property type="entry name" value="aa-tRNA-synth_II/BPL/LPL"/>
</dbReference>
<accession>A0ABQ7JA82</accession>
<dbReference type="InterPro" id="IPR012340">
    <property type="entry name" value="NA-bd_OB-fold"/>
</dbReference>
<dbReference type="PROSITE" id="PS50862">
    <property type="entry name" value="AA_TRNA_LIGASE_II"/>
    <property type="match status" value="1"/>
</dbReference>
<evidence type="ECO:0000256" key="6">
    <source>
        <dbReference type="ARBA" id="ARBA00022917"/>
    </source>
</evidence>
<evidence type="ECO:0000256" key="2">
    <source>
        <dbReference type="ARBA" id="ARBA00012816"/>
    </source>
</evidence>
<dbReference type="SUPFAM" id="SSF55681">
    <property type="entry name" value="Class II aaRS and biotin synthetases"/>
    <property type="match status" value="1"/>
</dbReference>
<dbReference type="PRINTS" id="PR01042">
    <property type="entry name" value="TRNASYNTHASP"/>
</dbReference>
<evidence type="ECO:0000256" key="1">
    <source>
        <dbReference type="ARBA" id="ARBA00008226"/>
    </source>
</evidence>